<dbReference type="Proteomes" id="UP000807504">
    <property type="component" value="Unassembled WGS sequence"/>
</dbReference>
<name>A0A8T0F7K5_ARGBR</name>
<dbReference type="Pfam" id="PF13842">
    <property type="entry name" value="zf-Tnp_2"/>
    <property type="match status" value="1"/>
</dbReference>
<accession>A0A8T0F7K5</accession>
<gene>
    <name evidence="2" type="ORF">HNY73_008808</name>
</gene>
<evidence type="ECO:0000313" key="3">
    <source>
        <dbReference type="Proteomes" id="UP000807504"/>
    </source>
</evidence>
<dbReference type="EMBL" id="JABXBU010000015">
    <property type="protein sequence ID" value="KAF8787184.1"/>
    <property type="molecule type" value="Genomic_DNA"/>
</dbReference>
<dbReference type="AlphaFoldDB" id="A0A8T0F7K5"/>
<feature type="domain" description="PiggyBac transposable element-derived protein 4 C-terminal zinc-finger" evidence="1">
    <location>
        <begin position="38"/>
        <end position="83"/>
    </location>
</feature>
<dbReference type="InterPro" id="IPR032718">
    <property type="entry name" value="PGBD4_Znf_C"/>
</dbReference>
<evidence type="ECO:0000313" key="2">
    <source>
        <dbReference type="EMBL" id="KAF8787184.1"/>
    </source>
</evidence>
<evidence type="ECO:0000259" key="1">
    <source>
        <dbReference type="Pfam" id="PF13842"/>
    </source>
</evidence>
<proteinExistence type="predicted"/>
<sequence>MRSHTNERPFSCSELKTMPSRLVERHFISHIPPNPIKREPRRRCAICCSKTGLDGKRIRKETRMWCEDCNVALCVEPCFKIYHTEKYF</sequence>
<reference evidence="2" key="2">
    <citation type="submission" date="2020-06" db="EMBL/GenBank/DDBJ databases">
        <authorList>
            <person name="Sheffer M."/>
        </authorList>
    </citation>
    <scope>NUCLEOTIDE SEQUENCE</scope>
</reference>
<reference evidence="2" key="1">
    <citation type="journal article" date="2020" name="bioRxiv">
        <title>Chromosome-level reference genome of the European wasp spider Argiope bruennichi: a resource for studies on range expansion and evolutionary adaptation.</title>
        <authorList>
            <person name="Sheffer M.M."/>
            <person name="Hoppe A."/>
            <person name="Krehenwinkel H."/>
            <person name="Uhl G."/>
            <person name="Kuss A.W."/>
            <person name="Jensen L."/>
            <person name="Jensen C."/>
            <person name="Gillespie R.G."/>
            <person name="Hoff K.J."/>
            <person name="Prost S."/>
        </authorList>
    </citation>
    <scope>NUCLEOTIDE SEQUENCE</scope>
</reference>
<protein>
    <submittedName>
        <fullName evidence="2">PiggyBac transposable element-derived protein like</fullName>
    </submittedName>
</protein>
<organism evidence="2 3">
    <name type="scientific">Argiope bruennichi</name>
    <name type="common">Wasp spider</name>
    <name type="synonym">Aranea bruennichi</name>
    <dbReference type="NCBI Taxonomy" id="94029"/>
    <lineage>
        <taxon>Eukaryota</taxon>
        <taxon>Metazoa</taxon>
        <taxon>Ecdysozoa</taxon>
        <taxon>Arthropoda</taxon>
        <taxon>Chelicerata</taxon>
        <taxon>Arachnida</taxon>
        <taxon>Araneae</taxon>
        <taxon>Araneomorphae</taxon>
        <taxon>Entelegynae</taxon>
        <taxon>Araneoidea</taxon>
        <taxon>Araneidae</taxon>
        <taxon>Argiope</taxon>
    </lineage>
</organism>
<keyword evidence="3" id="KW-1185">Reference proteome</keyword>
<comment type="caution">
    <text evidence="2">The sequence shown here is derived from an EMBL/GenBank/DDBJ whole genome shotgun (WGS) entry which is preliminary data.</text>
</comment>